<sequence>MSTEPSPYTAPIAIVGMSCRLSGDVENPDDLWTLLSRSRDGWTPIPKDRFNSDAYYHPNPQKKGCFNNKGGYFLKRDLAKFDAPFFSLTKQEAEAMDPQQRQVLECTYEALENAGFPKEYVSGKKMGVFLGTATSQYRMGSLRDVSQIPMFDVTGNHSAIQAGRISHYFDLRGPCFSVDTACSSGLHALHSAVQSIRSGESDSAIVAASSLHLQPDDMISMSMLGIFNEHGRTFAFDHRAKSGFARGEGTAALILKPLDQAIRDNDKIRSVIVNSGINQDGKTVGLSTPSGEAQEQLMRDVYARVNISPTDTGYVEAHGTGTKVGDPIEATAIKNVFSEGRTKRSPLYMGSVKTNVGHMENASGLVSIIKSAMMLEKGFILPNVNFEKANPAIPLDKWNMKVPTTIRLWPRNKRYISVNNFGFGGSNAHVVLERAPVNIPKEIEIESRAETHRLIVVSGHDEEAAKRAGKQLGVYLEQHPEIFQKRLMRDVSYTLGERRTHHPYRIAIPATSFSDLATSLNGVAALPTRASTITPTLAFVFTGQGAQWPQMGKELMDSHEIFNKTVTQASDYLLSIGAEFSLVDELLKPKDVSIVGQAHISQPICTAVQLGLIELLASFGIKPSMVIGHSSGEMGAAYAAGALTMEHAMAAAYYRGQAAVQIKQKHPNLRGAMLAVGAGPDEVKTIIKSLGLSGVTVACENSPSSITASGEEEAVDALAAELEKRNMFNRKLRVDVAYHSSHMELTANEYMASIQHVHAKPTDGAVKFYSSLLGRKIQDTGIVGAQYWVDNLTKPVLFSSALKHLYEDSKPDVIVELGPHAALEGPIKQILKDISSQAASNTKYFSALMRNQNAAQTALKLAGNLFCRGLSIDFESVNQTVQNGQKAHVIADLAPYPFSEHTYWYESRTSKQHRLKPFGRHDLLGLLEDTYNEAEPTWRNTINTDDIPWLKDHRMQSLPTFPLAGYLSMAVEAVYQRNVLRGVSKDQISGYRLREIQVTKAFILEEGAQYETSVSFNSFAEGTRSYSSDWDEFRISSWAPGRGWLEHCRGLIGIKKTGTLNPVSDHLLRAAMDRRSAMNEATSTTLDYKIFYEELDARGAGYTGPFAMQPNGTLRVQGQYSSADVIVPETVSQMPHTFEADAIVRTSFIDIFFQLTYAILGAGSGEMTTLFMPSAIKELEISSAVPNVPGDKVQVITHTRRGDAVSGPVDFFIDAWHADHAEPVVKFTGYRKTPVNGDSSDSQGVRELCYQLNWVPLKPKTQEPHAQANGHMNGNGQTNGSGHINGNGHTNGSTHINGNGYTNGNGHAITNGDSHINGNCNVTTNGNGHAASHVNGNGHINGNGSINGTSDANGDSNGKVHGNGHVVSKPEANGNVHALKTVVSVKTHAEAIDTKEAEVLNDFAPASTAVDLSESPISLITVGGKSTPLGDALADLLELRTGGMKPSYVSLENADFASNTRFVCLAEVDTPILQGMNAATFEHTKSLLLNSMSTLWVSRGAYRFAENPWNNIAQGLLRTVRSEANKVAAMLDLDPKSELKPEDQAELIIDAMKASLATPEDGSPVHFEFAEEDGGLVVPSVTEQDDLNLALFRETQTSEPYLQDFIQPGRRLALSVGTYGALDSIYWKDEPELPLSENEVEIKVAATGMNFKDVVIAMGQVASPYIGIECAGTIGRVGSGVTTLKAGDRVCAMTLGAYSTYARCLATSAAVIPDDMTFETAASIPVVYCTAYYGLMDLARLEAGEKILIHAASGGVGQAAIQLAQMVGAEIFATVGSMDKKQHLIATYGIPSDHIFYSRDTSFGPEVREATGGKGVDVVINSLAGDLLRETWDCLAPFGRFIEIGKRDITSNTRLEMSKFEYNCTFSSVDLTLVAAERPKIMGRSLNAVLDLLSKKSVNPIGPITSVNIAEVESALRKLQSGKTTGKVVVNHEANHQVKAVHAPAPTDLLKKDATYIIIGGTGGLGRSMAKRMVQRGAGNIVLLSRSGKMTPELEQLANESAIAGAGIHVRACDVAVESQVLKLIADLQTTLPPVMGVIHAAMVLRDVLFEKMTFEDYDAVVCSKIAGAWNFHTALLSSPLDFFIVLSSVAGIIGNRGQAAYAAANTYLDALTLYRKSKGLNSTSLNLTAVSGVGYLAENAAKQAEVLKNLSGSTIGEAEVLALMEASINGKTATMCNDQVITGLDFGEPSNLPYYASDAKFAPLRTAALAKLSESEGSGASANVSISQQMRRSTTVEEAQDLVSVGLRDKLGAILMLPEEVMVAQQGSTTITAFGLDSLNAIELRNWIGKELQCHLQVLELLTSGNLKDLAGLVLRKTRIQGVWTTKDEEK</sequence>
<dbReference type="Pfam" id="PF21089">
    <property type="entry name" value="PKS_DH_N"/>
    <property type="match status" value="1"/>
</dbReference>
<dbReference type="PROSITE" id="PS52019">
    <property type="entry name" value="PKS_MFAS_DH"/>
    <property type="match status" value="1"/>
</dbReference>
<dbReference type="GO" id="GO:0030639">
    <property type="term" value="P:polyketide biosynthetic process"/>
    <property type="evidence" value="ECO:0007669"/>
    <property type="project" value="UniProtKB-ARBA"/>
</dbReference>
<feature type="domain" description="Carrier" evidence="8">
    <location>
        <begin position="2238"/>
        <end position="2319"/>
    </location>
</feature>
<evidence type="ECO:0000259" key="8">
    <source>
        <dbReference type="PROSITE" id="PS50075"/>
    </source>
</evidence>
<gene>
    <name evidence="11" type="ORF">VHEMI00830</name>
</gene>
<feature type="active site" description="Proton donor; for dehydratase activity" evidence="6">
    <location>
        <position position="1150"/>
    </location>
</feature>
<dbReference type="InterPro" id="IPR016036">
    <property type="entry name" value="Malonyl_transacylase_ACP-bd"/>
</dbReference>
<evidence type="ECO:0000313" key="12">
    <source>
        <dbReference type="Proteomes" id="UP000039046"/>
    </source>
</evidence>
<evidence type="ECO:0000259" key="9">
    <source>
        <dbReference type="PROSITE" id="PS52004"/>
    </source>
</evidence>
<dbReference type="GO" id="GO:0004315">
    <property type="term" value="F:3-oxoacyl-[acyl-carrier-protein] synthase activity"/>
    <property type="evidence" value="ECO:0007669"/>
    <property type="project" value="InterPro"/>
</dbReference>
<dbReference type="Proteomes" id="UP000039046">
    <property type="component" value="Unassembled WGS sequence"/>
</dbReference>
<dbReference type="Gene3D" id="3.10.129.110">
    <property type="entry name" value="Polyketide synthase dehydratase"/>
    <property type="match status" value="1"/>
</dbReference>
<dbReference type="SMART" id="SM00829">
    <property type="entry name" value="PKS_ER"/>
    <property type="match status" value="1"/>
</dbReference>
<dbReference type="OrthoDB" id="329835at2759"/>
<name>A0A0A1T5R8_9HYPO</name>
<dbReference type="InterPro" id="IPR050091">
    <property type="entry name" value="PKS_NRPS_Biosynth_Enz"/>
</dbReference>
<dbReference type="GO" id="GO:0004312">
    <property type="term" value="F:fatty acid synthase activity"/>
    <property type="evidence" value="ECO:0007669"/>
    <property type="project" value="TreeGrafter"/>
</dbReference>
<dbReference type="HOGENOM" id="CLU_000022_31_0_1"/>
<dbReference type="SUPFAM" id="SSF47336">
    <property type="entry name" value="ACP-like"/>
    <property type="match status" value="1"/>
</dbReference>
<dbReference type="SUPFAM" id="SSF55048">
    <property type="entry name" value="Probable ACP-binding domain of malonyl-CoA ACP transacylase"/>
    <property type="match status" value="1"/>
</dbReference>
<evidence type="ECO:0000256" key="1">
    <source>
        <dbReference type="ARBA" id="ARBA00022450"/>
    </source>
</evidence>
<dbReference type="Pfam" id="PF16197">
    <property type="entry name" value="KAsynt_C_assoc"/>
    <property type="match status" value="1"/>
</dbReference>
<evidence type="ECO:0000259" key="10">
    <source>
        <dbReference type="PROSITE" id="PS52019"/>
    </source>
</evidence>
<dbReference type="Pfam" id="PF00109">
    <property type="entry name" value="ketoacyl-synt"/>
    <property type="match status" value="1"/>
</dbReference>
<dbReference type="PANTHER" id="PTHR43775">
    <property type="entry name" value="FATTY ACID SYNTHASE"/>
    <property type="match status" value="1"/>
</dbReference>
<dbReference type="Pfam" id="PF08240">
    <property type="entry name" value="ADH_N"/>
    <property type="match status" value="1"/>
</dbReference>
<dbReference type="InterPro" id="IPR001227">
    <property type="entry name" value="Ac_transferase_dom_sf"/>
</dbReference>
<dbReference type="PROSITE" id="PS00606">
    <property type="entry name" value="KS3_1"/>
    <property type="match status" value="1"/>
</dbReference>
<dbReference type="Pfam" id="PF08659">
    <property type="entry name" value="KR"/>
    <property type="match status" value="1"/>
</dbReference>
<keyword evidence="3" id="KW-0808">Transferase</keyword>
<dbReference type="GO" id="GO:0006633">
    <property type="term" value="P:fatty acid biosynthetic process"/>
    <property type="evidence" value="ECO:0007669"/>
    <property type="project" value="InterPro"/>
</dbReference>
<dbReference type="InterPro" id="IPR006162">
    <property type="entry name" value="Ppantetheine_attach_site"/>
</dbReference>
<keyword evidence="4" id="KW-0560">Oxidoreductase</keyword>
<keyword evidence="2" id="KW-0597">Phosphoprotein</keyword>
<dbReference type="Pfam" id="PF00550">
    <property type="entry name" value="PP-binding"/>
    <property type="match status" value="1"/>
</dbReference>
<dbReference type="InterPro" id="IPR011032">
    <property type="entry name" value="GroES-like_sf"/>
</dbReference>
<dbReference type="SUPFAM" id="SSF51735">
    <property type="entry name" value="NAD(P)-binding Rossmann-fold domains"/>
    <property type="match status" value="2"/>
</dbReference>
<dbReference type="SUPFAM" id="SSF53901">
    <property type="entry name" value="Thiolase-like"/>
    <property type="match status" value="1"/>
</dbReference>
<dbReference type="InterPro" id="IPR020806">
    <property type="entry name" value="PKS_PP-bd"/>
</dbReference>
<dbReference type="InterPro" id="IPR018201">
    <property type="entry name" value="Ketoacyl_synth_AS"/>
</dbReference>
<dbReference type="SUPFAM" id="SSF52151">
    <property type="entry name" value="FabD/lysophospholipase-like"/>
    <property type="match status" value="1"/>
</dbReference>
<dbReference type="InterPro" id="IPR020843">
    <property type="entry name" value="ER"/>
</dbReference>
<dbReference type="CDD" id="cd00833">
    <property type="entry name" value="PKS"/>
    <property type="match status" value="1"/>
</dbReference>
<reference evidence="11 12" key="1">
    <citation type="journal article" date="2015" name="Genome Announc.">
        <title>Draft Genome Sequence and Gene Annotation of the Entomopathogenic Fungus Verticillium hemipterigenum.</title>
        <authorList>
            <person name="Horn F."/>
            <person name="Habel A."/>
            <person name="Scharf D.H."/>
            <person name="Dworschak J."/>
            <person name="Brakhage A.A."/>
            <person name="Guthke R."/>
            <person name="Hertweck C."/>
            <person name="Linde J."/>
        </authorList>
    </citation>
    <scope>NUCLEOTIDE SEQUENCE [LARGE SCALE GENOMIC DNA]</scope>
</reference>
<dbReference type="InterPro" id="IPR042104">
    <property type="entry name" value="PKS_dehydratase_sf"/>
</dbReference>
<dbReference type="Gene3D" id="3.40.366.10">
    <property type="entry name" value="Malonyl-Coenzyme A Acyl Carrier Protein, domain 2"/>
    <property type="match status" value="1"/>
</dbReference>
<dbReference type="SMART" id="SM00822">
    <property type="entry name" value="PKS_KR"/>
    <property type="match status" value="1"/>
</dbReference>
<dbReference type="InterPro" id="IPR036736">
    <property type="entry name" value="ACP-like_sf"/>
</dbReference>
<dbReference type="CDD" id="cd05195">
    <property type="entry name" value="enoyl_red"/>
    <property type="match status" value="1"/>
</dbReference>
<evidence type="ECO:0000256" key="5">
    <source>
        <dbReference type="ARBA" id="ARBA00023268"/>
    </source>
</evidence>
<accession>A0A0A1T5R8</accession>
<dbReference type="Pfam" id="PF13602">
    <property type="entry name" value="ADH_zinc_N_2"/>
    <property type="match status" value="1"/>
</dbReference>
<feature type="region of interest" description="C-terminal hotdog fold" evidence="6">
    <location>
        <begin position="1083"/>
        <end position="1241"/>
    </location>
</feature>
<dbReference type="InterPro" id="IPR056501">
    <property type="entry name" value="NAD-bd_HRPKS_sdrA"/>
</dbReference>
<dbReference type="GO" id="GO:0031177">
    <property type="term" value="F:phosphopantetheine binding"/>
    <property type="evidence" value="ECO:0007669"/>
    <property type="project" value="InterPro"/>
</dbReference>
<evidence type="ECO:0000256" key="3">
    <source>
        <dbReference type="ARBA" id="ARBA00022679"/>
    </source>
</evidence>
<dbReference type="InterPro" id="IPR036291">
    <property type="entry name" value="NAD(P)-bd_dom_sf"/>
</dbReference>
<evidence type="ECO:0000313" key="11">
    <source>
        <dbReference type="EMBL" id="CEJ80659.1"/>
    </source>
</evidence>
<feature type="compositionally biased region" description="Polar residues" evidence="7">
    <location>
        <begin position="1286"/>
        <end position="1300"/>
    </location>
</feature>
<dbReference type="InterPro" id="IPR057326">
    <property type="entry name" value="KR_dom"/>
</dbReference>
<dbReference type="InterPro" id="IPR014031">
    <property type="entry name" value="Ketoacyl_synth_C"/>
</dbReference>
<evidence type="ECO:0000256" key="7">
    <source>
        <dbReference type="SAM" id="MobiDB-lite"/>
    </source>
</evidence>
<dbReference type="Pfam" id="PF02801">
    <property type="entry name" value="Ketoacyl-synt_C"/>
    <property type="match status" value="1"/>
</dbReference>
<feature type="compositionally biased region" description="Low complexity" evidence="7">
    <location>
        <begin position="1331"/>
        <end position="1348"/>
    </location>
</feature>
<dbReference type="PROSITE" id="PS00012">
    <property type="entry name" value="PHOSPHOPANTETHEINE"/>
    <property type="match status" value="1"/>
</dbReference>
<dbReference type="InterPro" id="IPR014030">
    <property type="entry name" value="Ketoacyl_synth_N"/>
</dbReference>
<dbReference type="Pfam" id="PF14765">
    <property type="entry name" value="PS-DH"/>
    <property type="match status" value="1"/>
</dbReference>
<dbReference type="GO" id="GO:1901336">
    <property type="term" value="P:lactone biosynthetic process"/>
    <property type="evidence" value="ECO:0007669"/>
    <property type="project" value="UniProtKB-ARBA"/>
</dbReference>
<dbReference type="InterPro" id="IPR020807">
    <property type="entry name" value="PKS_DH"/>
</dbReference>
<dbReference type="SMART" id="SM00827">
    <property type="entry name" value="PKS_AT"/>
    <property type="match status" value="1"/>
</dbReference>
<evidence type="ECO:0000256" key="6">
    <source>
        <dbReference type="PROSITE-ProRule" id="PRU01363"/>
    </source>
</evidence>
<feature type="domain" description="PKS/mFAS DH" evidence="10">
    <location>
        <begin position="921"/>
        <end position="1241"/>
    </location>
</feature>
<dbReference type="Pfam" id="PF00698">
    <property type="entry name" value="Acyl_transf_1"/>
    <property type="match status" value="1"/>
</dbReference>
<dbReference type="InterPro" id="IPR016039">
    <property type="entry name" value="Thiolase-like"/>
</dbReference>
<keyword evidence="1" id="KW-0596">Phosphopantetheine</keyword>
<dbReference type="Gene3D" id="3.40.50.720">
    <property type="entry name" value="NAD(P)-binding Rossmann-like Domain"/>
    <property type="match status" value="2"/>
</dbReference>
<dbReference type="Gene3D" id="3.90.180.10">
    <property type="entry name" value="Medium-chain alcohol dehydrogenases, catalytic domain"/>
    <property type="match status" value="1"/>
</dbReference>
<feature type="domain" description="Ketosynthase family 3 (KS3)" evidence="9">
    <location>
        <begin position="9"/>
        <end position="434"/>
    </location>
</feature>
<feature type="region of interest" description="Disordered" evidence="7">
    <location>
        <begin position="1331"/>
        <end position="1371"/>
    </location>
</feature>
<dbReference type="SMART" id="SM00826">
    <property type="entry name" value="PKS_DH"/>
    <property type="match status" value="1"/>
</dbReference>
<keyword evidence="12" id="KW-1185">Reference proteome</keyword>
<dbReference type="SUPFAM" id="SSF50129">
    <property type="entry name" value="GroES-like"/>
    <property type="match status" value="1"/>
</dbReference>
<organism evidence="11 12">
    <name type="scientific">[Torrubiella] hemipterigena</name>
    <dbReference type="NCBI Taxonomy" id="1531966"/>
    <lineage>
        <taxon>Eukaryota</taxon>
        <taxon>Fungi</taxon>
        <taxon>Dikarya</taxon>
        <taxon>Ascomycota</taxon>
        <taxon>Pezizomycotina</taxon>
        <taxon>Sordariomycetes</taxon>
        <taxon>Hypocreomycetidae</taxon>
        <taxon>Hypocreales</taxon>
        <taxon>Clavicipitaceae</taxon>
        <taxon>Clavicipitaceae incertae sedis</taxon>
        <taxon>'Torrubiella' clade</taxon>
    </lineage>
</organism>
<dbReference type="InterPro" id="IPR013154">
    <property type="entry name" value="ADH-like_N"/>
</dbReference>
<feature type="active site" description="Proton acceptor; for dehydratase activity" evidence="6">
    <location>
        <position position="953"/>
    </location>
</feature>
<dbReference type="Gene3D" id="3.40.47.10">
    <property type="match status" value="1"/>
</dbReference>
<feature type="region of interest" description="Disordered" evidence="7">
    <location>
        <begin position="1261"/>
        <end position="1300"/>
    </location>
</feature>
<dbReference type="InterPro" id="IPR014043">
    <property type="entry name" value="Acyl_transferase_dom"/>
</dbReference>
<dbReference type="STRING" id="1531966.A0A0A1T5R8"/>
<dbReference type="SMART" id="SM00825">
    <property type="entry name" value="PKS_KS"/>
    <property type="match status" value="1"/>
</dbReference>
<protein>
    <submittedName>
        <fullName evidence="11">Uncharacterized protein</fullName>
    </submittedName>
</protein>
<dbReference type="InterPro" id="IPR013968">
    <property type="entry name" value="PKS_KR"/>
</dbReference>
<dbReference type="InterPro" id="IPR049900">
    <property type="entry name" value="PKS_mFAS_DH"/>
</dbReference>
<evidence type="ECO:0000256" key="2">
    <source>
        <dbReference type="ARBA" id="ARBA00022553"/>
    </source>
</evidence>
<dbReference type="InterPro" id="IPR016035">
    <property type="entry name" value="Acyl_Trfase/lysoPLipase"/>
</dbReference>
<dbReference type="PROSITE" id="PS52004">
    <property type="entry name" value="KS3_2"/>
    <property type="match status" value="1"/>
</dbReference>
<dbReference type="FunFam" id="3.40.50.720:FF:000209">
    <property type="entry name" value="Polyketide synthase Pks12"/>
    <property type="match status" value="1"/>
</dbReference>
<dbReference type="EMBL" id="CDHN01000001">
    <property type="protein sequence ID" value="CEJ80659.1"/>
    <property type="molecule type" value="Genomic_DNA"/>
</dbReference>
<dbReference type="InterPro" id="IPR009081">
    <property type="entry name" value="PP-bd_ACP"/>
</dbReference>
<dbReference type="Gene3D" id="1.10.1200.10">
    <property type="entry name" value="ACP-like"/>
    <property type="match status" value="1"/>
</dbReference>
<proteinExistence type="predicted"/>
<evidence type="ECO:0000256" key="4">
    <source>
        <dbReference type="ARBA" id="ARBA00023002"/>
    </source>
</evidence>
<dbReference type="SMART" id="SM00823">
    <property type="entry name" value="PKS_PP"/>
    <property type="match status" value="1"/>
</dbReference>
<dbReference type="PANTHER" id="PTHR43775:SF13">
    <property type="entry name" value="POLYKETIDE SYNTHASE 1"/>
    <property type="match status" value="1"/>
</dbReference>
<dbReference type="PROSITE" id="PS50075">
    <property type="entry name" value="CARRIER"/>
    <property type="match status" value="1"/>
</dbReference>
<dbReference type="GO" id="GO:0016491">
    <property type="term" value="F:oxidoreductase activity"/>
    <property type="evidence" value="ECO:0007669"/>
    <property type="project" value="UniProtKB-KW"/>
</dbReference>
<dbReference type="InterPro" id="IPR049551">
    <property type="entry name" value="PKS_DH_C"/>
</dbReference>
<dbReference type="InterPro" id="IPR020841">
    <property type="entry name" value="PKS_Beta-ketoAc_synthase_dom"/>
</dbReference>
<dbReference type="InterPro" id="IPR049552">
    <property type="entry name" value="PKS_DH_N"/>
</dbReference>
<dbReference type="InterPro" id="IPR032821">
    <property type="entry name" value="PKS_assoc"/>
</dbReference>
<keyword evidence="5" id="KW-0511">Multifunctional enzyme</keyword>
<dbReference type="Pfam" id="PF23114">
    <property type="entry name" value="NAD-bd_HRPKS_sdrA"/>
    <property type="match status" value="1"/>
</dbReference>
<feature type="region of interest" description="N-terminal hotdog fold" evidence="6">
    <location>
        <begin position="921"/>
        <end position="1059"/>
    </location>
</feature>